<organism evidence="1 2">
    <name type="scientific">Datura stramonium</name>
    <name type="common">Jimsonweed</name>
    <name type="synonym">Common thornapple</name>
    <dbReference type="NCBI Taxonomy" id="4076"/>
    <lineage>
        <taxon>Eukaryota</taxon>
        <taxon>Viridiplantae</taxon>
        <taxon>Streptophyta</taxon>
        <taxon>Embryophyta</taxon>
        <taxon>Tracheophyta</taxon>
        <taxon>Spermatophyta</taxon>
        <taxon>Magnoliopsida</taxon>
        <taxon>eudicotyledons</taxon>
        <taxon>Gunneridae</taxon>
        <taxon>Pentapetalae</taxon>
        <taxon>asterids</taxon>
        <taxon>lamiids</taxon>
        <taxon>Solanales</taxon>
        <taxon>Solanaceae</taxon>
        <taxon>Solanoideae</taxon>
        <taxon>Datureae</taxon>
        <taxon>Datura</taxon>
    </lineage>
</organism>
<evidence type="ECO:0000313" key="1">
    <source>
        <dbReference type="EMBL" id="MCD9640912.1"/>
    </source>
</evidence>
<accession>A0ABS8V3G1</accession>
<name>A0ABS8V3G1_DATST</name>
<dbReference type="Proteomes" id="UP000823775">
    <property type="component" value="Unassembled WGS sequence"/>
</dbReference>
<dbReference type="EMBL" id="JACEIK010003237">
    <property type="protein sequence ID" value="MCD9640912.1"/>
    <property type="molecule type" value="Genomic_DNA"/>
</dbReference>
<gene>
    <name evidence="1" type="ORF">HAX54_026648</name>
</gene>
<evidence type="ECO:0000313" key="2">
    <source>
        <dbReference type="Proteomes" id="UP000823775"/>
    </source>
</evidence>
<protein>
    <submittedName>
        <fullName evidence="1">Uncharacterized protein</fullName>
    </submittedName>
</protein>
<keyword evidence="2" id="KW-1185">Reference proteome</keyword>
<reference evidence="1 2" key="1">
    <citation type="journal article" date="2021" name="BMC Genomics">
        <title>Datura genome reveals duplications of psychoactive alkaloid biosynthetic genes and high mutation rate following tissue culture.</title>
        <authorList>
            <person name="Rajewski A."/>
            <person name="Carter-House D."/>
            <person name="Stajich J."/>
            <person name="Litt A."/>
        </authorList>
    </citation>
    <scope>NUCLEOTIDE SEQUENCE [LARGE SCALE GENOMIC DNA]</scope>
    <source>
        <strain evidence="1">AR-01</strain>
    </source>
</reference>
<feature type="non-terminal residue" evidence="1">
    <location>
        <position position="1"/>
    </location>
</feature>
<proteinExistence type="predicted"/>
<sequence>KVTDASFLHLDHGNIVDDYEPITLHLVDAITDDTTIGEATITDEEGINLLRSGEGHEDHAVAPAHTQEDNIQPDEVVVVLKRSVRSIREPLWHKDYVTHKRAHGAVLYPIYAYLSYEKLSTKFQSFWQVFQF</sequence>
<comment type="caution">
    <text evidence="1">The sequence shown here is derived from an EMBL/GenBank/DDBJ whole genome shotgun (WGS) entry which is preliminary data.</text>
</comment>